<evidence type="ECO:0000313" key="5">
    <source>
        <dbReference type="Proteomes" id="UP000319143"/>
    </source>
</evidence>
<dbReference type="Proteomes" id="UP000319143">
    <property type="component" value="Unassembled WGS sequence"/>
</dbReference>
<comment type="caution">
    <text evidence="4">The sequence shown here is derived from an EMBL/GenBank/DDBJ whole genome shotgun (WGS) entry which is preliminary data.</text>
</comment>
<evidence type="ECO:0000313" key="4">
    <source>
        <dbReference type="EMBL" id="TWU31103.1"/>
    </source>
</evidence>
<dbReference type="Gene3D" id="1.10.357.10">
    <property type="entry name" value="Tetracycline Repressor, domain 2"/>
    <property type="match status" value="1"/>
</dbReference>
<evidence type="ECO:0000259" key="3">
    <source>
        <dbReference type="PROSITE" id="PS50977"/>
    </source>
</evidence>
<dbReference type="Pfam" id="PF00440">
    <property type="entry name" value="TetR_N"/>
    <property type="match status" value="1"/>
</dbReference>
<dbReference type="PROSITE" id="PS50977">
    <property type="entry name" value="HTH_TETR_2"/>
    <property type="match status" value="1"/>
</dbReference>
<dbReference type="GO" id="GO:0003677">
    <property type="term" value="F:DNA binding"/>
    <property type="evidence" value="ECO:0007669"/>
    <property type="project" value="UniProtKB-UniRule"/>
</dbReference>
<name>A0A5C6D1P4_9BACT</name>
<dbReference type="SUPFAM" id="SSF48498">
    <property type="entry name" value="Tetracyclin repressor-like, C-terminal domain"/>
    <property type="match status" value="1"/>
</dbReference>
<dbReference type="SUPFAM" id="SSF46689">
    <property type="entry name" value="Homeodomain-like"/>
    <property type="match status" value="1"/>
</dbReference>
<evidence type="ECO:0000256" key="1">
    <source>
        <dbReference type="ARBA" id="ARBA00023125"/>
    </source>
</evidence>
<dbReference type="AlphaFoldDB" id="A0A5C6D1P4"/>
<dbReference type="EMBL" id="SJPV01000018">
    <property type="protein sequence ID" value="TWU31103.1"/>
    <property type="molecule type" value="Genomic_DNA"/>
</dbReference>
<protein>
    <submittedName>
        <fullName evidence="4">Nucleoid occlusion factor SlmA</fullName>
    </submittedName>
</protein>
<dbReference type="InterPro" id="IPR036271">
    <property type="entry name" value="Tet_transcr_reg_TetR-rel_C_sf"/>
</dbReference>
<keyword evidence="1 2" id="KW-0238">DNA-binding</keyword>
<dbReference type="PANTHER" id="PTHR43479:SF7">
    <property type="entry name" value="TETR-FAMILY TRANSCRIPTIONAL REGULATOR"/>
    <property type="match status" value="1"/>
</dbReference>
<reference evidence="4 5" key="1">
    <citation type="submission" date="2019-02" db="EMBL/GenBank/DDBJ databases">
        <title>Deep-cultivation of Planctomycetes and their phenomic and genomic characterization uncovers novel biology.</title>
        <authorList>
            <person name="Wiegand S."/>
            <person name="Jogler M."/>
            <person name="Boedeker C."/>
            <person name="Pinto D."/>
            <person name="Vollmers J."/>
            <person name="Rivas-Marin E."/>
            <person name="Kohn T."/>
            <person name="Peeters S.H."/>
            <person name="Heuer A."/>
            <person name="Rast P."/>
            <person name="Oberbeckmann S."/>
            <person name="Bunk B."/>
            <person name="Jeske O."/>
            <person name="Meyerdierks A."/>
            <person name="Storesund J.E."/>
            <person name="Kallscheuer N."/>
            <person name="Luecker S."/>
            <person name="Lage O.M."/>
            <person name="Pohl T."/>
            <person name="Merkel B.J."/>
            <person name="Hornburger P."/>
            <person name="Mueller R.-W."/>
            <person name="Bruemmer F."/>
            <person name="Labrenz M."/>
            <person name="Spormann A.M."/>
            <person name="Op Den Camp H."/>
            <person name="Overmann J."/>
            <person name="Amann R."/>
            <person name="Jetten M.S.M."/>
            <person name="Mascher T."/>
            <person name="Medema M.H."/>
            <person name="Devos D.P."/>
            <person name="Kaster A.-K."/>
            <person name="Ovreas L."/>
            <person name="Rohde M."/>
            <person name="Galperin M.Y."/>
            <person name="Jogler C."/>
        </authorList>
    </citation>
    <scope>NUCLEOTIDE SEQUENCE [LARGE SCALE GENOMIC DNA]</scope>
    <source>
        <strain evidence="4 5">Poly41</strain>
    </source>
</reference>
<evidence type="ECO:0000256" key="2">
    <source>
        <dbReference type="PROSITE-ProRule" id="PRU00335"/>
    </source>
</evidence>
<keyword evidence="5" id="KW-1185">Reference proteome</keyword>
<proteinExistence type="predicted"/>
<feature type="DNA-binding region" description="H-T-H motif" evidence="2">
    <location>
        <begin position="29"/>
        <end position="48"/>
    </location>
</feature>
<dbReference type="Gene3D" id="1.10.10.60">
    <property type="entry name" value="Homeodomain-like"/>
    <property type="match status" value="1"/>
</dbReference>
<feature type="domain" description="HTH tetR-type" evidence="3">
    <location>
        <begin position="6"/>
        <end position="66"/>
    </location>
</feature>
<gene>
    <name evidence="4" type="primary">slmA</name>
    <name evidence="4" type="ORF">Poly41_62920</name>
</gene>
<dbReference type="InterPro" id="IPR050624">
    <property type="entry name" value="HTH-type_Tx_Regulator"/>
</dbReference>
<organism evidence="4 5">
    <name type="scientific">Novipirellula artificiosorum</name>
    <dbReference type="NCBI Taxonomy" id="2528016"/>
    <lineage>
        <taxon>Bacteria</taxon>
        <taxon>Pseudomonadati</taxon>
        <taxon>Planctomycetota</taxon>
        <taxon>Planctomycetia</taxon>
        <taxon>Pirellulales</taxon>
        <taxon>Pirellulaceae</taxon>
        <taxon>Novipirellula</taxon>
    </lineage>
</organism>
<dbReference type="InterPro" id="IPR009057">
    <property type="entry name" value="Homeodomain-like_sf"/>
</dbReference>
<accession>A0A5C6D1P4</accession>
<sequence length="154" mass="17378">MLRKSERTRQSILNAAVKFLSTHPFRDLTVAHLMSLAGTSRSAFYQYFGDLHDLMETLMQGLEEDIFHVAAPWFQGDDDPTPLLEQTMAGLVQLCYRQGSILQAVADAAPMDERLEKSWMDFLTAFDDAVTDRIEEHQAIGMIEPFDARPVAIA</sequence>
<dbReference type="InterPro" id="IPR001647">
    <property type="entry name" value="HTH_TetR"/>
</dbReference>
<dbReference type="PANTHER" id="PTHR43479">
    <property type="entry name" value="ACREF/ENVCD OPERON REPRESSOR-RELATED"/>
    <property type="match status" value="1"/>
</dbReference>